<accession>A0A918K0C1</accession>
<reference evidence="2 3" key="1">
    <citation type="journal article" date="2014" name="Int. J. Syst. Evol. Microbiol.">
        <title>Complete genome sequence of Corynebacterium casei LMG S-19264T (=DSM 44701T), isolated from a smear-ripened cheese.</title>
        <authorList>
            <consortium name="US DOE Joint Genome Institute (JGI-PGF)"/>
            <person name="Walter F."/>
            <person name="Albersmeier A."/>
            <person name="Kalinowski J."/>
            <person name="Ruckert C."/>
        </authorList>
    </citation>
    <scope>NUCLEOTIDE SEQUENCE [LARGE SCALE GENOMIC DNA]</scope>
    <source>
        <strain evidence="2 3">KCTC 12285</strain>
    </source>
</reference>
<sequence length="130" mass="14547">MSNNKNITQMFSKEAFLKSAFPAYFFPLIMSGGPAYFLNKPELLKASYSTIALPSLIATVICFFLLKYLKEKQLFLFHRILITLLLIVSIGILSLLIIQIFALWTYLLDILPSAALGAGIIGMTKPLKKN</sequence>
<protein>
    <submittedName>
        <fullName evidence="2">Uncharacterized protein</fullName>
    </submittedName>
</protein>
<dbReference type="EMBL" id="BMWS01000027">
    <property type="protein sequence ID" value="GGX29422.1"/>
    <property type="molecule type" value="Genomic_DNA"/>
</dbReference>
<keyword evidence="1" id="KW-1133">Transmembrane helix</keyword>
<feature type="transmembrane region" description="Helical" evidence="1">
    <location>
        <begin position="81"/>
        <end position="104"/>
    </location>
</feature>
<keyword evidence="1" id="KW-0472">Membrane</keyword>
<comment type="caution">
    <text evidence="2">The sequence shown here is derived from an EMBL/GenBank/DDBJ whole genome shotgun (WGS) entry which is preliminary data.</text>
</comment>
<organism evidence="2 3">
    <name type="scientific">Aquimarina muelleri</name>
    <dbReference type="NCBI Taxonomy" id="279356"/>
    <lineage>
        <taxon>Bacteria</taxon>
        <taxon>Pseudomonadati</taxon>
        <taxon>Bacteroidota</taxon>
        <taxon>Flavobacteriia</taxon>
        <taxon>Flavobacteriales</taxon>
        <taxon>Flavobacteriaceae</taxon>
        <taxon>Aquimarina</taxon>
    </lineage>
</organism>
<dbReference type="Proteomes" id="UP000601108">
    <property type="component" value="Unassembled WGS sequence"/>
</dbReference>
<evidence type="ECO:0000313" key="3">
    <source>
        <dbReference type="Proteomes" id="UP000601108"/>
    </source>
</evidence>
<feature type="transmembrane region" description="Helical" evidence="1">
    <location>
        <begin position="21"/>
        <end position="39"/>
    </location>
</feature>
<dbReference type="RefSeq" id="WP_027413162.1">
    <property type="nucleotide sequence ID" value="NZ_CP196409.1"/>
</dbReference>
<keyword evidence="1" id="KW-0812">Transmembrane</keyword>
<feature type="transmembrane region" description="Helical" evidence="1">
    <location>
        <begin position="51"/>
        <end position="69"/>
    </location>
</feature>
<keyword evidence="3" id="KW-1185">Reference proteome</keyword>
<gene>
    <name evidence="2" type="ORF">GCM10007384_33340</name>
</gene>
<dbReference type="AlphaFoldDB" id="A0A918K0C1"/>
<proteinExistence type="predicted"/>
<evidence type="ECO:0000313" key="2">
    <source>
        <dbReference type="EMBL" id="GGX29422.1"/>
    </source>
</evidence>
<evidence type="ECO:0000256" key="1">
    <source>
        <dbReference type="SAM" id="Phobius"/>
    </source>
</evidence>
<feature type="transmembrane region" description="Helical" evidence="1">
    <location>
        <begin position="110"/>
        <end position="127"/>
    </location>
</feature>
<name>A0A918K0C1_9FLAO</name>